<feature type="region of interest" description="Disordered" evidence="1">
    <location>
        <begin position="472"/>
        <end position="535"/>
    </location>
</feature>
<keyword evidence="3" id="KW-0687">Ribonucleoprotein</keyword>
<dbReference type="SUPFAM" id="SSF50249">
    <property type="entry name" value="Nucleic acid-binding proteins"/>
    <property type="match status" value="1"/>
</dbReference>
<gene>
    <name evidence="3" type="ORF">BN1205_017470</name>
</gene>
<accession>A0A0F7UZ60</accession>
<dbReference type="GO" id="GO:0005840">
    <property type="term" value="C:ribosome"/>
    <property type="evidence" value="ECO:0007669"/>
    <property type="project" value="UniProtKB-KW"/>
</dbReference>
<protein>
    <submittedName>
        <fullName evidence="3">30S ribosomal protein S1</fullName>
    </submittedName>
</protein>
<feature type="region of interest" description="Disordered" evidence="1">
    <location>
        <begin position="246"/>
        <end position="274"/>
    </location>
</feature>
<dbReference type="Gene3D" id="2.40.50.140">
    <property type="entry name" value="Nucleic acid-binding proteins"/>
    <property type="match status" value="1"/>
</dbReference>
<feature type="compositionally biased region" description="Polar residues" evidence="1">
    <location>
        <begin position="490"/>
        <end position="500"/>
    </location>
</feature>
<reference evidence="3" key="1">
    <citation type="journal article" date="2015" name="PLoS ONE">
        <title>Comprehensive Evaluation of Toxoplasma gondii VEG and Neospora caninum LIV Genomes with Tachyzoite Stage Transcriptome and Proteome Defines Novel Transcript Features.</title>
        <authorList>
            <person name="Ramaprasad A."/>
            <person name="Mourier T."/>
            <person name="Naeem R."/>
            <person name="Malas T.B."/>
            <person name="Moussa E."/>
            <person name="Panigrahi A."/>
            <person name="Vermont S.J."/>
            <person name="Otto T.D."/>
            <person name="Wastling J."/>
            <person name="Pain A."/>
        </authorList>
    </citation>
    <scope>NUCLEOTIDE SEQUENCE</scope>
    <source>
        <strain evidence="3">VEG</strain>
    </source>
</reference>
<evidence type="ECO:0000259" key="2">
    <source>
        <dbReference type="PROSITE" id="PS50126"/>
    </source>
</evidence>
<dbReference type="AlphaFoldDB" id="A0A0F7UZ60"/>
<keyword evidence="3" id="KW-0689">Ribosomal protein</keyword>
<dbReference type="InterPro" id="IPR012340">
    <property type="entry name" value="NA-bd_OB-fold"/>
</dbReference>
<feature type="region of interest" description="Disordered" evidence="1">
    <location>
        <begin position="182"/>
        <end position="213"/>
    </location>
</feature>
<proteinExistence type="predicted"/>
<dbReference type="GO" id="GO:0003676">
    <property type="term" value="F:nucleic acid binding"/>
    <property type="evidence" value="ECO:0007669"/>
    <property type="project" value="InterPro"/>
</dbReference>
<dbReference type="SMART" id="SM00316">
    <property type="entry name" value="S1"/>
    <property type="match status" value="1"/>
</dbReference>
<feature type="compositionally biased region" description="Low complexity" evidence="1">
    <location>
        <begin position="472"/>
        <end position="488"/>
    </location>
</feature>
<feature type="domain" description="S1 motif" evidence="2">
    <location>
        <begin position="391"/>
        <end position="471"/>
    </location>
</feature>
<organism evidence="3">
    <name type="scientific">Toxoplasma gondii (strain ATCC 50861 / VEG)</name>
    <dbReference type="NCBI Taxonomy" id="432359"/>
    <lineage>
        <taxon>Eukaryota</taxon>
        <taxon>Sar</taxon>
        <taxon>Alveolata</taxon>
        <taxon>Apicomplexa</taxon>
        <taxon>Conoidasida</taxon>
        <taxon>Coccidia</taxon>
        <taxon>Eucoccidiorida</taxon>
        <taxon>Eimeriorina</taxon>
        <taxon>Sarcocystidae</taxon>
        <taxon>Toxoplasma</taxon>
    </lineage>
</organism>
<feature type="compositionally biased region" description="Low complexity" evidence="1">
    <location>
        <begin position="246"/>
        <end position="255"/>
    </location>
</feature>
<feature type="compositionally biased region" description="Low complexity" evidence="1">
    <location>
        <begin position="199"/>
        <end position="210"/>
    </location>
</feature>
<evidence type="ECO:0000313" key="3">
    <source>
        <dbReference type="EMBL" id="CEL75347.1"/>
    </source>
</evidence>
<feature type="compositionally biased region" description="Low complexity" evidence="1">
    <location>
        <begin position="505"/>
        <end position="528"/>
    </location>
</feature>
<sequence>MALPTSLSASVQWTARTPQRRKRVRRSCFCCVFLLLFNNAFGTGFCVTRMANPQTCFIGSIPEVSSPLVSESFVPFLCIPSSSARRSLDPRCEGCLPTPLFLPAFAVPSPPGAARLDAARQALVNLNTEARGVCLLSSPVQRSAEVRHHTAFASPSTPTLHGCRASSRMSSWAHAGKTCLSDPSNRGSFSRRKTSSCLGSVGSQGSPSSPADWDKTLFTTHVRPAATTRGTRLGTRSQAISTSAVASSNAAFASSPVPHEKEDENPLRETPQESACGEVKVNGEGRADAVGREGRRRSLLEMRCDGAPYVGLVTQILPPPLSAGRQLWPLAVVDIGCMRSGTLELRPHWDIRVGDLVPVKVASVDLVCHRLVLQLDSSAKERFFQKFRGPNTWLKGTVAQILPFGAVVNLAPGIDGLLHISRFPPRFENSPGRQVKPRGSRPSVRERVRIGDEIQVCLVMFDRDRLVLTAQPHSSLASPSSRASFASPDLSASPNSTAASDPNVAASSSTSSATSFSASSPTSFYASAGSGSLSK</sequence>
<evidence type="ECO:0000256" key="1">
    <source>
        <dbReference type="SAM" id="MobiDB-lite"/>
    </source>
</evidence>
<dbReference type="InterPro" id="IPR003029">
    <property type="entry name" value="S1_domain"/>
</dbReference>
<dbReference type="PROSITE" id="PS50126">
    <property type="entry name" value="S1"/>
    <property type="match status" value="1"/>
</dbReference>
<feature type="compositionally biased region" description="Basic and acidic residues" evidence="1">
    <location>
        <begin position="258"/>
        <end position="271"/>
    </location>
</feature>
<dbReference type="EMBL" id="LN714498">
    <property type="protein sequence ID" value="CEL75347.1"/>
    <property type="molecule type" value="Genomic_DNA"/>
</dbReference>
<dbReference type="Pfam" id="PF00575">
    <property type="entry name" value="S1"/>
    <property type="match status" value="1"/>
</dbReference>
<name>A0A0F7UZ60_TOXGV</name>